<dbReference type="GO" id="GO:0019265">
    <property type="term" value="P:glycine biosynthetic process, by transamination of glyoxylate"/>
    <property type="evidence" value="ECO:0007669"/>
    <property type="project" value="TreeGrafter"/>
</dbReference>
<evidence type="ECO:0000256" key="16">
    <source>
        <dbReference type="SAM" id="MobiDB-lite"/>
    </source>
</evidence>
<dbReference type="PIRSF" id="PIRSF000525">
    <property type="entry name" value="SerC"/>
    <property type="match status" value="1"/>
</dbReference>
<evidence type="ECO:0000256" key="6">
    <source>
        <dbReference type="ARBA" id="ARBA00022490"/>
    </source>
</evidence>
<evidence type="ECO:0000256" key="8">
    <source>
        <dbReference type="ARBA" id="ARBA00022605"/>
    </source>
</evidence>
<dbReference type="InterPro" id="IPR015422">
    <property type="entry name" value="PyrdxlP-dep_Trfase_small"/>
</dbReference>
<evidence type="ECO:0000256" key="5">
    <source>
        <dbReference type="ARBA" id="ARBA00013030"/>
    </source>
</evidence>
<dbReference type="SUPFAM" id="SSF53383">
    <property type="entry name" value="PLP-dependent transferases"/>
    <property type="match status" value="1"/>
</dbReference>
<comment type="caution">
    <text evidence="18">The sequence shown here is derived from an EMBL/GenBank/DDBJ whole genome shotgun (WGS) entry which is preliminary data.</text>
</comment>
<dbReference type="Gene3D" id="3.40.640.10">
    <property type="entry name" value="Type I PLP-dependent aspartate aminotransferase-like (Major domain)"/>
    <property type="match status" value="1"/>
</dbReference>
<keyword evidence="9 18" id="KW-0808">Transferase</keyword>
<dbReference type="GO" id="GO:0006564">
    <property type="term" value="P:L-serine biosynthetic process"/>
    <property type="evidence" value="ECO:0007669"/>
    <property type="project" value="UniProtKB-KW"/>
</dbReference>
<dbReference type="GO" id="GO:0004760">
    <property type="term" value="F:L-serine-pyruvate transaminase activity"/>
    <property type="evidence" value="ECO:0007669"/>
    <property type="project" value="TreeGrafter"/>
</dbReference>
<keyword evidence="7 18" id="KW-0032">Aminotransferase</keyword>
<comment type="cofactor">
    <cofactor evidence="1">
        <name>pyridoxal 5'-phosphate</name>
        <dbReference type="ChEBI" id="CHEBI:597326"/>
    </cofactor>
</comment>
<dbReference type="Proteomes" id="UP000527616">
    <property type="component" value="Unassembled WGS sequence"/>
</dbReference>
<dbReference type="InterPro" id="IPR000192">
    <property type="entry name" value="Aminotrans_V_dom"/>
</dbReference>
<evidence type="ECO:0000313" key="19">
    <source>
        <dbReference type="Proteomes" id="UP000527616"/>
    </source>
</evidence>
<evidence type="ECO:0000256" key="4">
    <source>
        <dbReference type="ARBA" id="ARBA00006904"/>
    </source>
</evidence>
<evidence type="ECO:0000256" key="11">
    <source>
        <dbReference type="ARBA" id="ARBA00023096"/>
    </source>
</evidence>
<keyword evidence="12" id="KW-0718">Serine biosynthesis</keyword>
<dbReference type="NCBIfam" id="TIGR01366">
    <property type="entry name" value="serC_3"/>
    <property type="match status" value="1"/>
</dbReference>
<dbReference type="GO" id="GO:0004648">
    <property type="term" value="F:O-phospho-L-serine:2-oxoglutarate aminotransferase activity"/>
    <property type="evidence" value="ECO:0007669"/>
    <property type="project" value="UniProtKB-EC"/>
</dbReference>
<dbReference type="Gene3D" id="3.90.1150.10">
    <property type="entry name" value="Aspartate Aminotransferase, domain 1"/>
    <property type="match status" value="1"/>
</dbReference>
<evidence type="ECO:0000256" key="7">
    <source>
        <dbReference type="ARBA" id="ARBA00022576"/>
    </source>
</evidence>
<dbReference type="InterPro" id="IPR015424">
    <property type="entry name" value="PyrdxlP-dep_Trfase"/>
</dbReference>
<comment type="pathway">
    <text evidence="3">Amino-acid biosynthesis; L-serine biosynthesis; L-serine from 3-phospho-D-glycerate: step 2/3.</text>
</comment>
<dbReference type="RefSeq" id="WP_179445469.1">
    <property type="nucleotide sequence ID" value="NZ_JACBZS010000001.1"/>
</dbReference>
<dbReference type="EMBL" id="JACBZS010000001">
    <property type="protein sequence ID" value="NYI71673.1"/>
    <property type="molecule type" value="Genomic_DNA"/>
</dbReference>
<name>A0A7Z0ILJ9_9ACTN</name>
<evidence type="ECO:0000256" key="14">
    <source>
        <dbReference type="ARBA" id="ARBA00047630"/>
    </source>
</evidence>
<dbReference type="PANTHER" id="PTHR21152">
    <property type="entry name" value="AMINOTRANSFERASE CLASS V"/>
    <property type="match status" value="1"/>
</dbReference>
<reference evidence="18 19" key="1">
    <citation type="submission" date="2020-07" db="EMBL/GenBank/DDBJ databases">
        <title>Sequencing the genomes of 1000 actinobacteria strains.</title>
        <authorList>
            <person name="Klenk H.-P."/>
        </authorList>
    </citation>
    <scope>NUCLEOTIDE SEQUENCE [LARGE SCALE GENOMIC DNA]</scope>
    <source>
        <strain evidence="18 19">DSM 103164</strain>
    </source>
</reference>
<dbReference type="GO" id="GO:0008615">
    <property type="term" value="P:pyridoxine biosynthetic process"/>
    <property type="evidence" value="ECO:0007669"/>
    <property type="project" value="UniProtKB-KW"/>
</dbReference>
<organism evidence="18 19">
    <name type="scientific">Naumannella cuiyingiana</name>
    <dbReference type="NCBI Taxonomy" id="1347891"/>
    <lineage>
        <taxon>Bacteria</taxon>
        <taxon>Bacillati</taxon>
        <taxon>Actinomycetota</taxon>
        <taxon>Actinomycetes</taxon>
        <taxon>Propionibacteriales</taxon>
        <taxon>Propionibacteriaceae</taxon>
        <taxon>Naumannella</taxon>
    </lineage>
</organism>
<dbReference type="Pfam" id="PF00266">
    <property type="entry name" value="Aminotran_5"/>
    <property type="match status" value="1"/>
</dbReference>
<keyword evidence="19" id="KW-1185">Reference proteome</keyword>
<dbReference type="InterPro" id="IPR006272">
    <property type="entry name" value="Pser_aminoTfrase_mycobac"/>
</dbReference>
<evidence type="ECO:0000256" key="12">
    <source>
        <dbReference type="ARBA" id="ARBA00023299"/>
    </source>
</evidence>
<evidence type="ECO:0000256" key="3">
    <source>
        <dbReference type="ARBA" id="ARBA00005099"/>
    </source>
</evidence>
<keyword evidence="10" id="KW-0663">Pyridoxal phosphate</keyword>
<accession>A0A7Z0ILJ9</accession>
<evidence type="ECO:0000313" key="18">
    <source>
        <dbReference type="EMBL" id="NYI71673.1"/>
    </source>
</evidence>
<evidence type="ECO:0000256" key="10">
    <source>
        <dbReference type="ARBA" id="ARBA00022898"/>
    </source>
</evidence>
<evidence type="ECO:0000259" key="17">
    <source>
        <dbReference type="Pfam" id="PF00266"/>
    </source>
</evidence>
<keyword evidence="11" id="KW-0664">Pyridoxine biosynthesis</keyword>
<evidence type="ECO:0000256" key="13">
    <source>
        <dbReference type="ARBA" id="ARBA00031421"/>
    </source>
</evidence>
<evidence type="ECO:0000256" key="15">
    <source>
        <dbReference type="ARBA" id="ARBA00049007"/>
    </source>
</evidence>
<feature type="domain" description="Aminotransferase class V" evidence="17">
    <location>
        <begin position="148"/>
        <end position="334"/>
    </location>
</feature>
<protein>
    <recommendedName>
        <fullName evidence="5">phosphoserine transaminase</fullName>
        <ecNumber evidence="5">2.6.1.52</ecNumber>
    </recommendedName>
    <alternativeName>
        <fullName evidence="13">Phosphohydroxythreonine aminotransferase</fullName>
    </alternativeName>
</protein>
<dbReference type="InterPro" id="IPR015421">
    <property type="entry name" value="PyrdxlP-dep_Trfase_major"/>
</dbReference>
<gene>
    <name evidence="18" type="ORF">GGQ54_002233</name>
</gene>
<comment type="catalytic activity">
    <reaction evidence="14">
        <text>4-(phosphooxy)-L-threonine + 2-oxoglutarate = (R)-3-hydroxy-2-oxo-4-phosphooxybutanoate + L-glutamate</text>
        <dbReference type="Rhea" id="RHEA:16573"/>
        <dbReference type="ChEBI" id="CHEBI:16810"/>
        <dbReference type="ChEBI" id="CHEBI:29985"/>
        <dbReference type="ChEBI" id="CHEBI:58452"/>
        <dbReference type="ChEBI" id="CHEBI:58538"/>
        <dbReference type="EC" id="2.6.1.52"/>
    </reaction>
</comment>
<dbReference type="UniPathway" id="UPA00135">
    <property type="reaction ID" value="UER00197"/>
</dbReference>
<evidence type="ECO:0000256" key="1">
    <source>
        <dbReference type="ARBA" id="ARBA00001933"/>
    </source>
</evidence>
<dbReference type="PANTHER" id="PTHR21152:SF40">
    <property type="entry name" value="ALANINE--GLYOXYLATE AMINOTRANSFERASE"/>
    <property type="match status" value="1"/>
</dbReference>
<dbReference type="GO" id="GO:0008453">
    <property type="term" value="F:alanine-glyoxylate transaminase activity"/>
    <property type="evidence" value="ECO:0007669"/>
    <property type="project" value="TreeGrafter"/>
</dbReference>
<proteinExistence type="inferred from homology"/>
<evidence type="ECO:0000256" key="9">
    <source>
        <dbReference type="ARBA" id="ARBA00022679"/>
    </source>
</evidence>
<dbReference type="EC" id="2.6.1.52" evidence="5"/>
<comment type="similarity">
    <text evidence="4">Belongs to the class-V pyridoxal-phosphate-dependent aminotransferase family. SerC subfamily.</text>
</comment>
<sequence>MAPTESSPDRLRIPADLLPADGRFGSGPSKVRAEAAASVARAPELGTSHRQAPVRALVGRVREGLAALHRAPDGYELALGNGGSSQFWDIAVCGLIERRSSHAVFGEFSAKFARAAESAPHLQAPQVRVVEPGEVALPDPAPGADAYAWPQNETSTGAAAPVRRIADDGALVLVDATSAAGAMDVDLAATDAWYFAPQKNLGSDGGLWLSFLSPAAIERAYQLRASGRWIPASLDLVDAIEQSRKNQTTNTPAVATLLMLAAQLDWLQERGGLDFAVERTRDSSGRVYAWAERHPLASPFVADPAHRSPVVATIDFAGSVDAKALAATLRANGIVDVEPYRKLGRNQLRIGTYAAVDPDDVTALCACLDWVLERIAQT</sequence>
<comment type="function">
    <text evidence="2">Catalyzes the reversible conversion of 3-phosphohydroxypyruvate to phosphoserine and of 3-hydroxy-2-oxo-4-phosphonooxybutanoate to phosphohydroxythreonine.</text>
</comment>
<dbReference type="InterPro" id="IPR022278">
    <property type="entry name" value="Pser_aminoTfrase"/>
</dbReference>
<dbReference type="AlphaFoldDB" id="A0A7Z0ILJ9"/>
<keyword evidence="6" id="KW-0963">Cytoplasm</keyword>
<evidence type="ECO:0000256" key="2">
    <source>
        <dbReference type="ARBA" id="ARBA00003483"/>
    </source>
</evidence>
<feature type="region of interest" description="Disordered" evidence="16">
    <location>
        <begin position="1"/>
        <end position="29"/>
    </location>
</feature>
<comment type="catalytic activity">
    <reaction evidence="15">
        <text>O-phospho-L-serine + 2-oxoglutarate = 3-phosphooxypyruvate + L-glutamate</text>
        <dbReference type="Rhea" id="RHEA:14329"/>
        <dbReference type="ChEBI" id="CHEBI:16810"/>
        <dbReference type="ChEBI" id="CHEBI:18110"/>
        <dbReference type="ChEBI" id="CHEBI:29985"/>
        <dbReference type="ChEBI" id="CHEBI:57524"/>
        <dbReference type="EC" id="2.6.1.52"/>
    </reaction>
</comment>
<keyword evidence="8" id="KW-0028">Amino-acid biosynthesis</keyword>